<dbReference type="PANTHER" id="PTHR10974">
    <property type="entry name" value="FI08016P-RELATED"/>
    <property type="match status" value="1"/>
</dbReference>
<gene>
    <name evidence="1" type="primary">ORF220357</name>
</gene>
<name>A0A0B7C1L6_9EUPU</name>
<sequence>KTYSNTVPLLTGKSQYELPRSGWTPYKKFDYVNEDFIWTDFRKAGYRTGVLFDSKYVTPFHYQKEGWHKPPVDYYQRAI</sequence>
<organism evidence="1">
    <name type="scientific">Arion vulgaris</name>
    <dbReference type="NCBI Taxonomy" id="1028688"/>
    <lineage>
        <taxon>Eukaryota</taxon>
        <taxon>Metazoa</taxon>
        <taxon>Spiralia</taxon>
        <taxon>Lophotrochozoa</taxon>
        <taxon>Mollusca</taxon>
        <taxon>Gastropoda</taxon>
        <taxon>Heterobranchia</taxon>
        <taxon>Euthyneura</taxon>
        <taxon>Panpulmonata</taxon>
        <taxon>Eupulmonata</taxon>
        <taxon>Stylommatophora</taxon>
        <taxon>Helicina</taxon>
        <taxon>Arionoidea</taxon>
        <taxon>Arionidae</taxon>
        <taxon>Arion</taxon>
    </lineage>
</organism>
<dbReference type="Pfam" id="PF02995">
    <property type="entry name" value="DUF229"/>
    <property type="match status" value="1"/>
</dbReference>
<evidence type="ECO:0000313" key="1">
    <source>
        <dbReference type="EMBL" id="CEK99087.1"/>
    </source>
</evidence>
<feature type="non-terminal residue" evidence="1">
    <location>
        <position position="79"/>
    </location>
</feature>
<protein>
    <submittedName>
        <fullName evidence="1">Uncharacterized protein</fullName>
    </submittedName>
</protein>
<proteinExistence type="predicted"/>
<dbReference type="EMBL" id="HACG01052216">
    <property type="protein sequence ID" value="CEK99087.1"/>
    <property type="molecule type" value="Transcribed_RNA"/>
</dbReference>
<accession>A0A0B7C1L6</accession>
<dbReference type="AlphaFoldDB" id="A0A0B7C1L6"/>
<feature type="non-terminal residue" evidence="1">
    <location>
        <position position="1"/>
    </location>
</feature>
<reference evidence="1" key="1">
    <citation type="submission" date="2014-12" db="EMBL/GenBank/DDBJ databases">
        <title>Insight into the proteome of Arion vulgaris.</title>
        <authorList>
            <person name="Aradska J."/>
            <person name="Bulat T."/>
            <person name="Smidak R."/>
            <person name="Sarate P."/>
            <person name="Gangsoo J."/>
            <person name="Sialana F."/>
            <person name="Bilban M."/>
            <person name="Lubec G."/>
        </authorList>
    </citation>
    <scope>NUCLEOTIDE SEQUENCE</scope>
    <source>
        <tissue evidence="1">Skin</tissue>
    </source>
</reference>
<dbReference type="InterPro" id="IPR004245">
    <property type="entry name" value="DUF229"/>
</dbReference>
<dbReference type="GO" id="GO:0005615">
    <property type="term" value="C:extracellular space"/>
    <property type="evidence" value="ECO:0007669"/>
    <property type="project" value="TreeGrafter"/>
</dbReference>
<dbReference type="PANTHER" id="PTHR10974:SF1">
    <property type="entry name" value="FI08016P-RELATED"/>
    <property type="match status" value="1"/>
</dbReference>